<evidence type="ECO:0000256" key="2">
    <source>
        <dbReference type="ARBA" id="ARBA00008163"/>
    </source>
</evidence>
<comment type="similarity">
    <text evidence="2">Belongs to the OmpP1/FadL family.</text>
</comment>
<accession>A0A090D209</accession>
<dbReference type="Proteomes" id="UP000031552">
    <property type="component" value="Unassembled WGS sequence"/>
</dbReference>
<name>A0A090D209_9BACT</name>
<keyword evidence="4" id="KW-0812">Transmembrane</keyword>
<proteinExistence type="inferred from homology"/>
<evidence type="ECO:0000256" key="6">
    <source>
        <dbReference type="ARBA" id="ARBA00023136"/>
    </source>
</evidence>
<dbReference type="GO" id="GO:0015483">
    <property type="term" value="F:long-chain fatty acid transporting porin activity"/>
    <property type="evidence" value="ECO:0007669"/>
    <property type="project" value="TreeGrafter"/>
</dbReference>
<dbReference type="AlphaFoldDB" id="A0A090D209"/>
<sequence length="413" mass="46491">MLRSFLMISLFILYAGNAIGTLAGGRPNTFSAGLNAFAGIVNPANAVWIKDRFDVGLFWVHQTSTLNNLDDNPLFRPGKTDFTYRAKNLVTVDAAFHKQLQIKYGKKNIESSFSIAAYTMPGHTRLQTKYPNPISGTTPILILEKTQVLSTVFSFKINEFHSLGLSIDFFHFTHQRNGFQRADNPLRSVSPGHVTNNGRDHSNGAGLVIGWRWRITEKLDFGTAWTKKSYCGQYRKYRGFEPHYANNYTPQTLGAGFSYRFNDKLAGRFEVLWSNLSNLPKANNSILPDGKLNPNKRGSNKSPGPGLQDATYLNFGLGYKLHSMLSLGVGYSHRLKLNPNSPYIISHSYRLQTIYDLLTFGANLNYQKHDLFLSLAYGFKNKVSGTMPEVLRGGRFRSEKQNTSLSISYGYKY</sequence>
<dbReference type="InterPro" id="IPR005017">
    <property type="entry name" value="OMPP1/FadL/TodX"/>
</dbReference>
<dbReference type="SUPFAM" id="SSF56935">
    <property type="entry name" value="Porins"/>
    <property type="match status" value="1"/>
</dbReference>
<dbReference type="GO" id="GO:0009279">
    <property type="term" value="C:cell outer membrane"/>
    <property type="evidence" value="ECO:0007669"/>
    <property type="project" value="UniProtKB-SubCell"/>
</dbReference>
<dbReference type="PANTHER" id="PTHR35093:SF8">
    <property type="entry name" value="OUTER MEMBRANE PROTEIN NMB0088-RELATED"/>
    <property type="match status" value="1"/>
</dbReference>
<evidence type="ECO:0000256" key="7">
    <source>
        <dbReference type="ARBA" id="ARBA00023237"/>
    </source>
</evidence>
<comment type="subcellular location">
    <subcellularLocation>
        <location evidence="1">Cell outer membrane</location>
        <topology evidence="1">Multi-pass membrane protein</topology>
    </subcellularLocation>
</comment>
<keyword evidence="3" id="KW-1134">Transmembrane beta strand</keyword>
<protein>
    <submittedName>
        <fullName evidence="9">Secreted protein</fullName>
    </submittedName>
</protein>
<evidence type="ECO:0000256" key="3">
    <source>
        <dbReference type="ARBA" id="ARBA00022452"/>
    </source>
</evidence>
<evidence type="ECO:0000313" key="9">
    <source>
        <dbReference type="EMBL" id="CDR34220.1"/>
    </source>
</evidence>
<evidence type="ECO:0000256" key="1">
    <source>
        <dbReference type="ARBA" id="ARBA00004571"/>
    </source>
</evidence>
<dbReference type="STRING" id="1437425.CSEC_1401"/>
<keyword evidence="7" id="KW-0998">Cell outer membrane</keyword>
<keyword evidence="5" id="KW-0732">Signal</keyword>
<reference evidence="9" key="1">
    <citation type="submission" date="2013-12" db="EMBL/GenBank/DDBJ databases">
        <authorList>
            <person name="Linke B."/>
        </authorList>
    </citation>
    <scope>NUCLEOTIDE SEQUENCE [LARGE SCALE GENOMIC DNA]</scope>
    <source>
        <strain evidence="9">CRIB-18</strain>
    </source>
</reference>
<dbReference type="OrthoDB" id="19849at2"/>
<organism evidence="9 10">
    <name type="scientific">Candidatus Criblamydia sequanensis CRIB-18</name>
    <dbReference type="NCBI Taxonomy" id="1437425"/>
    <lineage>
        <taxon>Bacteria</taxon>
        <taxon>Pseudomonadati</taxon>
        <taxon>Chlamydiota</taxon>
        <taxon>Chlamydiia</taxon>
        <taxon>Parachlamydiales</taxon>
        <taxon>Candidatus Criblamydiaceae</taxon>
        <taxon>Candidatus Criblamydia</taxon>
    </lineage>
</organism>
<dbReference type="EMBL" id="CCEJ010000006">
    <property type="protein sequence ID" value="CDR34220.1"/>
    <property type="molecule type" value="Genomic_DNA"/>
</dbReference>
<dbReference type="RefSeq" id="WP_041017770.1">
    <property type="nucleotide sequence ID" value="NZ_CCEJ010000006.1"/>
</dbReference>
<evidence type="ECO:0000256" key="4">
    <source>
        <dbReference type="ARBA" id="ARBA00022692"/>
    </source>
</evidence>
<dbReference type="eggNOG" id="COG2067">
    <property type="taxonomic scope" value="Bacteria"/>
</dbReference>
<dbReference type="PANTHER" id="PTHR35093">
    <property type="entry name" value="OUTER MEMBRANE PROTEIN NMB0088-RELATED"/>
    <property type="match status" value="1"/>
</dbReference>
<evidence type="ECO:0000313" key="10">
    <source>
        <dbReference type="Proteomes" id="UP000031552"/>
    </source>
</evidence>
<evidence type="ECO:0000256" key="5">
    <source>
        <dbReference type="ARBA" id="ARBA00022729"/>
    </source>
</evidence>
<comment type="caution">
    <text evidence="9">The sequence shown here is derived from an EMBL/GenBank/DDBJ whole genome shotgun (WGS) entry which is preliminary data.</text>
</comment>
<gene>
    <name evidence="9" type="ORF">CSEC_1401</name>
</gene>
<keyword evidence="6" id="KW-0472">Membrane</keyword>
<feature type="region of interest" description="Disordered" evidence="8">
    <location>
        <begin position="284"/>
        <end position="305"/>
    </location>
</feature>
<evidence type="ECO:0000256" key="8">
    <source>
        <dbReference type="SAM" id="MobiDB-lite"/>
    </source>
</evidence>
<dbReference type="Gene3D" id="2.40.160.60">
    <property type="entry name" value="Outer membrane protein transport protein (OMPP1/FadL/TodX)"/>
    <property type="match status" value="1"/>
</dbReference>
<keyword evidence="10" id="KW-1185">Reference proteome</keyword>
<reference evidence="9" key="2">
    <citation type="submission" date="2014-09" db="EMBL/GenBank/DDBJ databases">
        <title>Criblamydia sequanensis harbors a mega-plasmid encoding arsenite resistance.</title>
        <authorList>
            <person name="Bertelli C."/>
            <person name="Goesmann A."/>
            <person name="Greub G."/>
        </authorList>
    </citation>
    <scope>NUCLEOTIDE SEQUENCE [LARGE SCALE GENOMIC DNA]</scope>
    <source>
        <strain evidence="9">CRIB-18</strain>
    </source>
</reference>